<dbReference type="EMBL" id="JAEAOA010001041">
    <property type="protein sequence ID" value="KAK3586771.1"/>
    <property type="molecule type" value="Genomic_DNA"/>
</dbReference>
<keyword evidence="2" id="KW-1185">Reference proteome</keyword>
<evidence type="ECO:0000313" key="1">
    <source>
        <dbReference type="EMBL" id="KAK3586771.1"/>
    </source>
</evidence>
<sequence>MQQEAFMMLHRDFIGMSLPLGLETVWLEDITKLQNDKRTLADPGLPAQLTFSLRRKSDALKLQLKKNYDIDPNADIYVVQRTNNGRTIVTKTQSLEKEVNFQSSVCKCILLLFAPIGYGPY</sequence>
<dbReference type="AlphaFoldDB" id="A0AAE0VR06"/>
<reference evidence="1" key="1">
    <citation type="journal article" date="2021" name="Genome Biol. Evol.">
        <title>A High-Quality Reference Genome for a Parasitic Bivalve with Doubly Uniparental Inheritance (Bivalvia: Unionida).</title>
        <authorList>
            <person name="Smith C.H."/>
        </authorList>
    </citation>
    <scope>NUCLEOTIDE SEQUENCE</scope>
    <source>
        <strain evidence="1">CHS0354</strain>
    </source>
</reference>
<organism evidence="1 2">
    <name type="scientific">Potamilus streckersoni</name>
    <dbReference type="NCBI Taxonomy" id="2493646"/>
    <lineage>
        <taxon>Eukaryota</taxon>
        <taxon>Metazoa</taxon>
        <taxon>Spiralia</taxon>
        <taxon>Lophotrochozoa</taxon>
        <taxon>Mollusca</taxon>
        <taxon>Bivalvia</taxon>
        <taxon>Autobranchia</taxon>
        <taxon>Heteroconchia</taxon>
        <taxon>Palaeoheterodonta</taxon>
        <taxon>Unionida</taxon>
        <taxon>Unionoidea</taxon>
        <taxon>Unionidae</taxon>
        <taxon>Ambleminae</taxon>
        <taxon>Lampsilini</taxon>
        <taxon>Potamilus</taxon>
    </lineage>
</organism>
<name>A0AAE0VR06_9BIVA</name>
<gene>
    <name evidence="1" type="ORF">CHS0354_016946</name>
</gene>
<reference evidence="1" key="2">
    <citation type="journal article" date="2021" name="Genome Biol. Evol.">
        <title>Developing a high-quality reference genome for a parasitic bivalve with doubly uniparental inheritance (Bivalvia: Unionida).</title>
        <authorList>
            <person name="Smith C.H."/>
        </authorList>
    </citation>
    <scope>NUCLEOTIDE SEQUENCE</scope>
    <source>
        <strain evidence="1">CHS0354</strain>
        <tissue evidence="1">Mantle</tissue>
    </source>
</reference>
<protein>
    <submittedName>
        <fullName evidence="1">Uncharacterized protein</fullName>
    </submittedName>
</protein>
<reference evidence="1" key="3">
    <citation type="submission" date="2023-05" db="EMBL/GenBank/DDBJ databases">
        <authorList>
            <person name="Smith C.H."/>
        </authorList>
    </citation>
    <scope>NUCLEOTIDE SEQUENCE</scope>
    <source>
        <strain evidence="1">CHS0354</strain>
        <tissue evidence="1">Mantle</tissue>
    </source>
</reference>
<evidence type="ECO:0000313" key="2">
    <source>
        <dbReference type="Proteomes" id="UP001195483"/>
    </source>
</evidence>
<proteinExistence type="predicted"/>
<accession>A0AAE0VR06</accession>
<comment type="caution">
    <text evidence="1">The sequence shown here is derived from an EMBL/GenBank/DDBJ whole genome shotgun (WGS) entry which is preliminary data.</text>
</comment>
<dbReference type="Proteomes" id="UP001195483">
    <property type="component" value="Unassembled WGS sequence"/>
</dbReference>